<feature type="binding site" evidence="9">
    <location>
        <position position="274"/>
    </location>
    <ligand>
        <name>Mn(2+)</name>
        <dbReference type="ChEBI" id="CHEBI:29035"/>
        <label>1</label>
    </ligand>
</feature>
<comment type="subcellular location">
    <subcellularLocation>
        <location evidence="9">Cytoplasm</location>
    </subcellularLocation>
</comment>
<feature type="binding site" evidence="9">
    <location>
        <position position="351"/>
    </location>
    <ligand>
        <name>Mn(2+)</name>
        <dbReference type="ChEBI" id="CHEBI:29035"/>
        <label>1</label>
    </ligand>
</feature>
<evidence type="ECO:0000256" key="2">
    <source>
        <dbReference type="ARBA" id="ARBA00000967"/>
    </source>
</evidence>
<dbReference type="SUPFAM" id="SSF53187">
    <property type="entry name" value="Zn-dependent exopeptidases"/>
    <property type="match status" value="1"/>
</dbReference>
<keyword evidence="8 9" id="KW-0464">Manganese</keyword>
<feature type="binding site" evidence="9">
    <location>
        <position position="269"/>
    </location>
    <ligand>
        <name>Mn(2+)</name>
        <dbReference type="ChEBI" id="CHEBI:29035"/>
        <label>2</label>
    </ligand>
</feature>
<dbReference type="GO" id="GO:0030145">
    <property type="term" value="F:manganese ion binding"/>
    <property type="evidence" value="ECO:0007669"/>
    <property type="project" value="UniProtKB-UniRule"/>
</dbReference>
<evidence type="ECO:0000256" key="6">
    <source>
        <dbReference type="ARBA" id="ARBA00022723"/>
    </source>
</evidence>
<dbReference type="InterPro" id="IPR043472">
    <property type="entry name" value="Macro_dom-like"/>
</dbReference>
<dbReference type="InterPro" id="IPR000819">
    <property type="entry name" value="Peptidase_M17_C"/>
</dbReference>
<feature type="binding site" evidence="9">
    <location>
        <position position="353"/>
    </location>
    <ligand>
        <name>Mn(2+)</name>
        <dbReference type="ChEBI" id="CHEBI:29035"/>
        <label>1</label>
    </ligand>
</feature>
<dbReference type="PROSITE" id="PS00631">
    <property type="entry name" value="CYTOSOL_AP"/>
    <property type="match status" value="1"/>
</dbReference>
<dbReference type="EMBL" id="LN554846">
    <property type="protein sequence ID" value="CED72330.1"/>
    <property type="molecule type" value="Genomic_DNA"/>
</dbReference>
<dbReference type="Proteomes" id="UP000032427">
    <property type="component" value="Chromosome 1"/>
</dbReference>
<dbReference type="NCBIfam" id="NF002072">
    <property type="entry name" value="PRK00913.1-1"/>
    <property type="match status" value="1"/>
</dbReference>
<evidence type="ECO:0000256" key="5">
    <source>
        <dbReference type="ARBA" id="ARBA00022670"/>
    </source>
</evidence>
<dbReference type="PANTHER" id="PTHR11963">
    <property type="entry name" value="LEUCINE AMINOPEPTIDASE-RELATED"/>
    <property type="match status" value="1"/>
</dbReference>
<evidence type="ECO:0000259" key="10">
    <source>
        <dbReference type="PROSITE" id="PS00631"/>
    </source>
</evidence>
<keyword evidence="5 9" id="KW-0645">Protease</keyword>
<organism evidence="11 12">
    <name type="scientific">Aliivibrio wodanis</name>
    <dbReference type="NCBI Taxonomy" id="80852"/>
    <lineage>
        <taxon>Bacteria</taxon>
        <taxon>Pseudomonadati</taxon>
        <taxon>Pseudomonadota</taxon>
        <taxon>Gammaproteobacteria</taxon>
        <taxon>Vibrionales</taxon>
        <taxon>Vibrionaceae</taxon>
        <taxon>Aliivibrio</taxon>
    </lineage>
</organism>
<dbReference type="Pfam" id="PF00883">
    <property type="entry name" value="Peptidase_M17"/>
    <property type="match status" value="1"/>
</dbReference>
<dbReference type="MEROPS" id="M17.003"/>
<evidence type="ECO:0000313" key="12">
    <source>
        <dbReference type="Proteomes" id="UP000032427"/>
    </source>
</evidence>
<dbReference type="SUPFAM" id="SSF52949">
    <property type="entry name" value="Macro domain-like"/>
    <property type="match status" value="1"/>
</dbReference>
<dbReference type="AlphaFoldDB" id="A0A090IVC8"/>
<dbReference type="HAMAP" id="MF_00181">
    <property type="entry name" value="Cytosol_peptidase_M17"/>
    <property type="match status" value="1"/>
</dbReference>
<evidence type="ECO:0000256" key="9">
    <source>
        <dbReference type="HAMAP-Rule" id="MF_00181"/>
    </source>
</evidence>
<accession>A0A090IVC8</accession>
<feature type="binding site" evidence="9">
    <location>
        <position position="274"/>
    </location>
    <ligand>
        <name>Mn(2+)</name>
        <dbReference type="ChEBI" id="CHEBI:29035"/>
        <label>2</label>
    </ligand>
</feature>
<dbReference type="GO" id="GO:0005737">
    <property type="term" value="C:cytoplasm"/>
    <property type="evidence" value="ECO:0007669"/>
    <property type="project" value="UniProtKB-SubCell"/>
</dbReference>
<feature type="binding site" evidence="9">
    <location>
        <position position="292"/>
    </location>
    <ligand>
        <name>Mn(2+)</name>
        <dbReference type="ChEBI" id="CHEBI:29035"/>
        <label>2</label>
    </ligand>
</feature>
<dbReference type="InterPro" id="IPR023042">
    <property type="entry name" value="Peptidase_M17_leu_NH2_pept"/>
</dbReference>
<dbReference type="GO" id="GO:0006508">
    <property type="term" value="P:proteolysis"/>
    <property type="evidence" value="ECO:0007669"/>
    <property type="project" value="UniProtKB-KW"/>
</dbReference>
<dbReference type="GeneID" id="28541858"/>
<dbReference type="InterPro" id="IPR008283">
    <property type="entry name" value="Peptidase_M17_N"/>
</dbReference>
<dbReference type="GO" id="GO:0003677">
    <property type="term" value="F:DNA binding"/>
    <property type="evidence" value="ECO:0007669"/>
    <property type="project" value="UniProtKB-ARBA"/>
</dbReference>
<dbReference type="EC" id="3.4.11.10" evidence="9"/>
<keyword evidence="7 9" id="KW-0378">Hydrolase</keyword>
<dbReference type="FunFam" id="3.40.220.10:FF:000001">
    <property type="entry name" value="Probable cytosol aminopeptidase"/>
    <property type="match status" value="1"/>
</dbReference>
<proteinExistence type="inferred from homology"/>
<dbReference type="NCBIfam" id="NF002074">
    <property type="entry name" value="PRK00913.1-4"/>
    <property type="match status" value="1"/>
</dbReference>
<comment type="catalytic activity">
    <reaction evidence="2 9">
        <text>Release of an N-terminal amino acid, preferentially leucine, but not glutamic or aspartic acids.</text>
        <dbReference type="EC" id="3.4.11.10"/>
    </reaction>
</comment>
<gene>
    <name evidence="9 11" type="primary">pepA</name>
    <name evidence="11" type="ORF">AWOD_I_2272</name>
</gene>
<dbReference type="Pfam" id="PF02789">
    <property type="entry name" value="Peptidase_M17_N"/>
    <property type="match status" value="1"/>
</dbReference>
<keyword evidence="9" id="KW-0963">Cytoplasm</keyword>
<reference evidence="12" key="1">
    <citation type="submission" date="2014-09" db="EMBL/GenBank/DDBJ databases">
        <authorList>
            <person name="Hjerde E."/>
        </authorList>
    </citation>
    <scope>NUCLEOTIDE SEQUENCE [LARGE SCALE GENOMIC DNA]</scope>
    <source>
        <strain evidence="12">06/09/139</strain>
    </source>
</reference>
<dbReference type="Gene3D" id="3.40.220.10">
    <property type="entry name" value="Leucine Aminopeptidase, subunit E, domain 1"/>
    <property type="match status" value="1"/>
</dbReference>
<evidence type="ECO:0000256" key="4">
    <source>
        <dbReference type="ARBA" id="ARBA00022438"/>
    </source>
</evidence>
<keyword evidence="4 9" id="KW-0031">Aminopeptidase</keyword>
<sequence>MEFSVKSGSPEKQRSACIVVGVFEPRRLSPIAEQLDKISDGYISSLLRRGDLEGKPGQMLLLHQVPNILSERVLLVGCGKERELGERQYKEIIKKTISTLNETGSMEAVCFLTELHVKGRDTYWKVRQAVESTKDSLYTFNQFKSNKPETRRPLRKLVFNVPTRRELNLGEKAINHGLSISSGVKASKDLGNMPPNVANPAYLASQARRLADDYETVTTKIIGEEEMKKLGMTSYLAVGQGSHNESMMSVMEYKGHPNPDAKPIVLIGKGLTFDSGGISLKPGAGMDEMKYDMCGAASVFGAMKALAKLNLPLNVVGILAGCENMPSSNSYRPGDILTTMSGQTVEVLNTDAEGRLVLCDALTYVERYDPECVVDVATLTGACVVALGHHINGLIANHNPLAHELINASEQSGDRAWRLPMSEEYNEQLNSPFADMANIGGKSAGTITAGCFLARFTKKYHWAHIDSAGTAWVSGANKGSTGRPVSLLVQFLLNRSGQENEE</sequence>
<dbReference type="PATRIC" id="fig|80852.17.peg.2351"/>
<dbReference type="GO" id="GO:0006310">
    <property type="term" value="P:DNA recombination"/>
    <property type="evidence" value="ECO:0007669"/>
    <property type="project" value="UniProtKB-ARBA"/>
</dbReference>
<dbReference type="OrthoDB" id="9809354at2"/>
<evidence type="ECO:0000256" key="1">
    <source>
        <dbReference type="ARBA" id="ARBA00000135"/>
    </source>
</evidence>
<dbReference type="Gene3D" id="3.40.630.10">
    <property type="entry name" value="Zn peptidases"/>
    <property type="match status" value="1"/>
</dbReference>
<name>A0A090IVC8_9GAMM</name>
<feature type="domain" description="Cytosol aminopeptidase" evidence="10">
    <location>
        <begin position="349"/>
        <end position="356"/>
    </location>
</feature>
<dbReference type="PRINTS" id="PR00481">
    <property type="entry name" value="LAMNOPPTDASE"/>
</dbReference>
<dbReference type="InterPro" id="IPR011356">
    <property type="entry name" value="Leucine_aapep/pepB"/>
</dbReference>
<evidence type="ECO:0000313" key="11">
    <source>
        <dbReference type="EMBL" id="CED72330.1"/>
    </source>
</evidence>
<dbReference type="PANTHER" id="PTHR11963:SF23">
    <property type="entry name" value="CYTOSOL AMINOPEPTIDASE"/>
    <property type="match status" value="1"/>
</dbReference>
<comment type="catalytic activity">
    <reaction evidence="1 9">
        <text>Release of an N-terminal amino acid, Xaa-|-Yaa-, in which Xaa is preferably Leu, but may be other amino acids including Pro although not Arg or Lys, and Yaa may be Pro. Amino acid amides and methyl esters are also readily hydrolyzed, but rates on arylamides are exceedingly low.</text>
        <dbReference type="EC" id="3.4.11.1"/>
    </reaction>
</comment>
<comment type="similarity">
    <text evidence="3 9">Belongs to the peptidase M17 family.</text>
</comment>
<feature type="active site" evidence="9">
    <location>
        <position position="281"/>
    </location>
</feature>
<dbReference type="EC" id="3.4.11.1" evidence="9"/>
<evidence type="ECO:0000256" key="8">
    <source>
        <dbReference type="ARBA" id="ARBA00023211"/>
    </source>
</evidence>
<evidence type="ECO:0000256" key="7">
    <source>
        <dbReference type="ARBA" id="ARBA00022801"/>
    </source>
</evidence>
<dbReference type="KEGG" id="awd:AWOD_I_2272"/>
<feature type="active site" evidence="9">
    <location>
        <position position="355"/>
    </location>
</feature>
<dbReference type="HOGENOM" id="CLU_013734_2_2_6"/>
<dbReference type="GO" id="GO:0006355">
    <property type="term" value="P:regulation of DNA-templated transcription"/>
    <property type="evidence" value="ECO:0007669"/>
    <property type="project" value="UniProtKB-ARBA"/>
</dbReference>
<dbReference type="FunFam" id="3.40.630.10:FF:000004">
    <property type="entry name" value="Probable cytosol aminopeptidase"/>
    <property type="match status" value="1"/>
</dbReference>
<dbReference type="GO" id="GO:0070006">
    <property type="term" value="F:metalloaminopeptidase activity"/>
    <property type="evidence" value="ECO:0007669"/>
    <property type="project" value="InterPro"/>
</dbReference>
<keyword evidence="6 9" id="KW-0479">Metal-binding</keyword>
<protein>
    <recommendedName>
        <fullName evidence="9">Probable cytosol aminopeptidase</fullName>
        <ecNumber evidence="9">3.4.11.1</ecNumber>
    </recommendedName>
    <alternativeName>
        <fullName evidence="9">Leucine aminopeptidase</fullName>
        <shortName evidence="9">LAP</shortName>
        <ecNumber evidence="9">3.4.11.10</ecNumber>
    </alternativeName>
    <alternativeName>
        <fullName evidence="9">Leucyl aminopeptidase</fullName>
    </alternativeName>
</protein>
<comment type="function">
    <text evidence="9">Presumably involved in the processing and regular turnover of intracellular proteins. Catalyzes the removal of unsubstituted N-terminal amino acids from various peptides.</text>
</comment>
<evidence type="ECO:0000256" key="3">
    <source>
        <dbReference type="ARBA" id="ARBA00009528"/>
    </source>
</evidence>
<dbReference type="CDD" id="cd00433">
    <property type="entry name" value="Peptidase_M17"/>
    <property type="match status" value="1"/>
</dbReference>
<dbReference type="STRING" id="80852.AWOD_I_2272"/>
<feature type="binding site" evidence="9">
    <location>
        <position position="353"/>
    </location>
    <ligand>
        <name>Mn(2+)</name>
        <dbReference type="ChEBI" id="CHEBI:29035"/>
        <label>2</label>
    </ligand>
</feature>
<keyword evidence="12" id="KW-1185">Reference proteome</keyword>
<comment type="cofactor">
    <cofactor evidence="9">
        <name>Mn(2+)</name>
        <dbReference type="ChEBI" id="CHEBI:29035"/>
    </cofactor>
    <text evidence="9">Binds 2 manganese ions per subunit.</text>
</comment>